<proteinExistence type="predicted"/>
<dbReference type="HOGENOM" id="CLU_1755648_0_0_9"/>
<keyword evidence="3" id="KW-1185">Reference proteome</keyword>
<reference evidence="2 3" key="1">
    <citation type="submission" date="2013-11" db="EMBL/GenBank/DDBJ databases">
        <title>Complete genome sequence of Clostridum sp. M2/40.</title>
        <authorList>
            <person name="Wibberg D."/>
            <person name="Puehler A."/>
            <person name="Schlueter A."/>
        </authorList>
    </citation>
    <scope>NUCLEOTIDE SEQUENCE [LARGE SCALE GENOMIC DNA]</scope>
    <source>
        <strain evidence="3">M2/40</strain>
    </source>
</reference>
<dbReference type="OrthoDB" id="1931217at2"/>
<dbReference type="PATRIC" id="fig|1216932.3.peg.1262"/>
<gene>
    <name evidence="2" type="ORF">CM240_1268</name>
</gene>
<name>W6S2B8_9CLOT</name>
<organism evidence="2 3">
    <name type="scientific">Clostridium bornimense</name>
    <dbReference type="NCBI Taxonomy" id="1216932"/>
    <lineage>
        <taxon>Bacteria</taxon>
        <taxon>Bacillati</taxon>
        <taxon>Bacillota</taxon>
        <taxon>Clostridia</taxon>
        <taxon>Eubacteriales</taxon>
        <taxon>Clostridiaceae</taxon>
        <taxon>Clostridium</taxon>
    </lineage>
</organism>
<protein>
    <recommendedName>
        <fullName evidence="1">HTH cro/C1-type domain-containing protein</fullName>
    </recommendedName>
</protein>
<evidence type="ECO:0000313" key="2">
    <source>
        <dbReference type="EMBL" id="CDM68432.1"/>
    </source>
</evidence>
<dbReference type="InterPro" id="IPR001387">
    <property type="entry name" value="Cro/C1-type_HTH"/>
</dbReference>
<feature type="domain" description="HTH cro/C1-type" evidence="1">
    <location>
        <begin position="12"/>
        <end position="71"/>
    </location>
</feature>
<dbReference type="Proteomes" id="UP000019426">
    <property type="component" value="Chromosome M2/40_rep1"/>
</dbReference>
<dbReference type="eggNOG" id="ENOG5032K1M">
    <property type="taxonomic scope" value="Bacteria"/>
</dbReference>
<accession>W6S2B8</accession>
<dbReference type="InterPro" id="IPR010982">
    <property type="entry name" value="Lambda_DNA-bd_dom_sf"/>
</dbReference>
<dbReference type="RefSeq" id="WP_044037486.1">
    <property type="nucleotide sequence ID" value="NZ_HG917868.1"/>
</dbReference>
<dbReference type="AlphaFoldDB" id="W6S2B8"/>
<dbReference type="SMART" id="SM00530">
    <property type="entry name" value="HTH_XRE"/>
    <property type="match status" value="1"/>
</dbReference>
<evidence type="ECO:0000259" key="1">
    <source>
        <dbReference type="PROSITE" id="PS50943"/>
    </source>
</evidence>
<dbReference type="GO" id="GO:0003677">
    <property type="term" value="F:DNA binding"/>
    <property type="evidence" value="ECO:0007669"/>
    <property type="project" value="InterPro"/>
</dbReference>
<dbReference type="STRING" id="1216932.CM240_1268"/>
<dbReference type="PROSITE" id="PS50943">
    <property type="entry name" value="HTH_CROC1"/>
    <property type="match status" value="1"/>
</dbReference>
<sequence>MQNNELTFGDYIRNIRQSKGLTLSEVSDMMDNEQYVSNSYLSKLESNVRLNPTMDTVAAICKAYNLSLNEVAKFFGINEVDRTDDLKTLLLNSKYIFADRIADGKTKLLLNNLINYISVYVNNKTIDRDIESNILKTIDSLKLNTQSL</sequence>
<dbReference type="KEGG" id="clt:CM240_1268"/>
<dbReference type="Gene3D" id="1.10.260.40">
    <property type="entry name" value="lambda repressor-like DNA-binding domains"/>
    <property type="match status" value="1"/>
</dbReference>
<dbReference type="CDD" id="cd00093">
    <property type="entry name" value="HTH_XRE"/>
    <property type="match status" value="1"/>
</dbReference>
<dbReference type="EMBL" id="HG917868">
    <property type="protein sequence ID" value="CDM68432.1"/>
    <property type="molecule type" value="Genomic_DNA"/>
</dbReference>
<dbReference type="SUPFAM" id="SSF47413">
    <property type="entry name" value="lambda repressor-like DNA-binding domains"/>
    <property type="match status" value="1"/>
</dbReference>
<evidence type="ECO:0000313" key="3">
    <source>
        <dbReference type="Proteomes" id="UP000019426"/>
    </source>
</evidence>
<dbReference type="Pfam" id="PF01381">
    <property type="entry name" value="HTH_3"/>
    <property type="match status" value="1"/>
</dbReference>